<reference evidence="2 3" key="1">
    <citation type="journal article" date="2016" name="Sci. Rep.">
        <title>Insights into Adaptations to a Near-Obligate Nematode Endoparasitic Lifestyle from the Finished Genome of Drechmeria coniospora.</title>
        <authorList>
            <person name="Zhang L."/>
            <person name="Zhou Z."/>
            <person name="Guo Q."/>
            <person name="Fokkens L."/>
            <person name="Miskei M."/>
            <person name="Pocsi I."/>
            <person name="Zhang W."/>
            <person name="Chen M."/>
            <person name="Wang L."/>
            <person name="Sun Y."/>
            <person name="Donzelli B.G."/>
            <person name="Gibson D.M."/>
            <person name="Nelson D.R."/>
            <person name="Luo J.G."/>
            <person name="Rep M."/>
            <person name="Liu H."/>
            <person name="Yang S."/>
            <person name="Wang J."/>
            <person name="Krasnoff S.B."/>
            <person name="Xu Y."/>
            <person name="Molnar I."/>
            <person name="Lin M."/>
        </authorList>
    </citation>
    <scope>NUCLEOTIDE SEQUENCE [LARGE SCALE GENOMIC DNA]</scope>
    <source>
        <strain evidence="2 3">ARSEF 6962</strain>
    </source>
</reference>
<dbReference type="STRING" id="98403.A0A151GLZ0"/>
<organism evidence="2 3">
    <name type="scientific">Drechmeria coniospora</name>
    <name type="common">Nematophagous fungus</name>
    <name type="synonym">Meria coniospora</name>
    <dbReference type="NCBI Taxonomy" id="98403"/>
    <lineage>
        <taxon>Eukaryota</taxon>
        <taxon>Fungi</taxon>
        <taxon>Dikarya</taxon>
        <taxon>Ascomycota</taxon>
        <taxon>Pezizomycotina</taxon>
        <taxon>Sordariomycetes</taxon>
        <taxon>Hypocreomycetidae</taxon>
        <taxon>Hypocreales</taxon>
        <taxon>Ophiocordycipitaceae</taxon>
        <taxon>Drechmeria</taxon>
    </lineage>
</organism>
<feature type="compositionally biased region" description="Polar residues" evidence="1">
    <location>
        <begin position="1"/>
        <end position="38"/>
    </location>
</feature>
<protein>
    <submittedName>
        <fullName evidence="2">Uncharacterized protein</fullName>
    </submittedName>
</protein>
<evidence type="ECO:0000256" key="1">
    <source>
        <dbReference type="SAM" id="MobiDB-lite"/>
    </source>
</evidence>
<dbReference type="Proteomes" id="UP000076580">
    <property type="component" value="Chromosome 02"/>
</dbReference>
<gene>
    <name evidence="2" type="ORF">DCS_05133</name>
</gene>
<dbReference type="RefSeq" id="XP_040657472.1">
    <property type="nucleotide sequence ID" value="XM_040802439.1"/>
</dbReference>
<feature type="compositionally biased region" description="Gly residues" evidence="1">
    <location>
        <begin position="333"/>
        <end position="346"/>
    </location>
</feature>
<feature type="compositionally biased region" description="Low complexity" evidence="1">
    <location>
        <begin position="231"/>
        <end position="241"/>
    </location>
</feature>
<evidence type="ECO:0000313" key="2">
    <source>
        <dbReference type="EMBL" id="KYK58120.1"/>
    </source>
</evidence>
<accession>A0A151GLZ0</accession>
<evidence type="ECO:0000313" key="3">
    <source>
        <dbReference type="Proteomes" id="UP000076580"/>
    </source>
</evidence>
<feature type="compositionally biased region" description="Low complexity" evidence="1">
    <location>
        <begin position="284"/>
        <end position="299"/>
    </location>
</feature>
<feature type="region of interest" description="Disordered" evidence="1">
    <location>
        <begin position="1"/>
        <end position="40"/>
    </location>
</feature>
<feature type="region of interest" description="Disordered" evidence="1">
    <location>
        <begin position="165"/>
        <end position="192"/>
    </location>
</feature>
<feature type="compositionally biased region" description="Polar residues" evidence="1">
    <location>
        <begin position="256"/>
        <end position="274"/>
    </location>
</feature>
<dbReference type="EMBL" id="LAYC01000002">
    <property type="protein sequence ID" value="KYK58120.1"/>
    <property type="molecule type" value="Genomic_DNA"/>
</dbReference>
<name>A0A151GLZ0_DRECN</name>
<comment type="caution">
    <text evidence="2">The sequence shown here is derived from an EMBL/GenBank/DDBJ whole genome shotgun (WGS) entry which is preliminary data.</text>
</comment>
<dbReference type="GeneID" id="63717776"/>
<dbReference type="OrthoDB" id="5401193at2759"/>
<dbReference type="AlphaFoldDB" id="A0A151GLZ0"/>
<keyword evidence="3" id="KW-1185">Reference proteome</keyword>
<dbReference type="InParanoid" id="A0A151GLZ0"/>
<proteinExistence type="predicted"/>
<sequence length="355" mass="37757">MSYYDSPQWSGPGQNSWEHQSGTSTPVRTGANGPQSQDEYAFSYQFDEVDRAFENLQKSAKGYGMGRRELPKPGELINAARTSRRAGGLGHVVKAATNHSPSPVLRADTRLPRSHVSSFDDGRGPQNLSHFYAAHRHQPSRGAGDAEQVLQAKRRMAAQRERELRNLHTEQQYQRNVLTEVPQSKQMSEEETRDLIARQRSALYGEGPFADKNGYVDETGNVRPGAPPHSGPSSMRGPSPMTFDAVGRAPDAPAPASTSEHASPRPQSTTSPAGPTNRAFEAVGPQSRTSTSSPGGSPPLDVQGSKPGMGPVAPIGTRPSAAAPAGKHSPLAGGWGRGNGVWGQSGLGAQASVWG</sequence>
<feature type="compositionally biased region" description="Polar residues" evidence="1">
    <location>
        <begin position="169"/>
        <end position="186"/>
    </location>
</feature>
<feature type="region of interest" description="Disordered" evidence="1">
    <location>
        <begin position="204"/>
        <end position="355"/>
    </location>
</feature>